<evidence type="ECO:0008006" key="4">
    <source>
        <dbReference type="Google" id="ProtNLM"/>
    </source>
</evidence>
<gene>
    <name evidence="2" type="ORF">ACFSX4_08330</name>
</gene>
<proteinExistence type="predicted"/>
<keyword evidence="1" id="KW-0812">Transmembrane</keyword>
<evidence type="ECO:0000313" key="2">
    <source>
        <dbReference type="EMBL" id="MFD2830464.1"/>
    </source>
</evidence>
<feature type="transmembrane region" description="Helical" evidence="1">
    <location>
        <begin position="42"/>
        <end position="63"/>
    </location>
</feature>
<accession>A0ABW5WVT9</accession>
<sequence length="68" mass="7617">MEVVSLIMYILLCISTALFLVSGILAILQFGGMLKIKRIRFVKFLITFAVMTIVLMAVFVIMIRTGGF</sequence>
<keyword evidence="1" id="KW-1133">Transmembrane helix</keyword>
<keyword evidence="3" id="KW-1185">Reference proteome</keyword>
<name>A0ABW5WVT9_9STAP</name>
<dbReference type="EMBL" id="JBHUOQ010000003">
    <property type="protein sequence ID" value="MFD2830464.1"/>
    <property type="molecule type" value="Genomic_DNA"/>
</dbReference>
<protein>
    <recommendedName>
        <fullName evidence="4">DUF2768 domain-containing protein</fullName>
    </recommendedName>
</protein>
<dbReference type="Proteomes" id="UP001597519">
    <property type="component" value="Unassembled WGS sequence"/>
</dbReference>
<keyword evidence="1" id="KW-0472">Membrane</keyword>
<dbReference type="RefSeq" id="WP_377773522.1">
    <property type="nucleotide sequence ID" value="NZ_JBHUOQ010000003.1"/>
</dbReference>
<comment type="caution">
    <text evidence="2">The sequence shown here is derived from an EMBL/GenBank/DDBJ whole genome shotgun (WGS) entry which is preliminary data.</text>
</comment>
<evidence type="ECO:0000256" key="1">
    <source>
        <dbReference type="SAM" id="Phobius"/>
    </source>
</evidence>
<feature type="transmembrane region" description="Helical" evidence="1">
    <location>
        <begin position="6"/>
        <end position="30"/>
    </location>
</feature>
<organism evidence="2 3">
    <name type="scientific">Corticicoccus populi</name>
    <dbReference type="NCBI Taxonomy" id="1812821"/>
    <lineage>
        <taxon>Bacteria</taxon>
        <taxon>Bacillati</taxon>
        <taxon>Bacillota</taxon>
        <taxon>Bacilli</taxon>
        <taxon>Bacillales</taxon>
        <taxon>Staphylococcaceae</taxon>
        <taxon>Corticicoccus</taxon>
    </lineage>
</organism>
<evidence type="ECO:0000313" key="3">
    <source>
        <dbReference type="Proteomes" id="UP001597519"/>
    </source>
</evidence>
<reference evidence="3" key="1">
    <citation type="journal article" date="2019" name="Int. J. Syst. Evol. Microbiol.">
        <title>The Global Catalogue of Microorganisms (GCM) 10K type strain sequencing project: providing services to taxonomists for standard genome sequencing and annotation.</title>
        <authorList>
            <consortium name="The Broad Institute Genomics Platform"/>
            <consortium name="The Broad Institute Genome Sequencing Center for Infectious Disease"/>
            <person name="Wu L."/>
            <person name="Ma J."/>
        </authorList>
    </citation>
    <scope>NUCLEOTIDE SEQUENCE [LARGE SCALE GENOMIC DNA]</scope>
    <source>
        <strain evidence="3">KCTC 33575</strain>
    </source>
</reference>